<evidence type="ECO:0000256" key="1">
    <source>
        <dbReference type="ARBA" id="ARBA00001974"/>
    </source>
</evidence>
<accession>A0A9K3KBZ5</accession>
<organism evidence="6 7">
    <name type="scientific">Nitzschia inconspicua</name>
    <dbReference type="NCBI Taxonomy" id="303405"/>
    <lineage>
        <taxon>Eukaryota</taxon>
        <taxon>Sar</taxon>
        <taxon>Stramenopiles</taxon>
        <taxon>Ochrophyta</taxon>
        <taxon>Bacillariophyta</taxon>
        <taxon>Bacillariophyceae</taxon>
        <taxon>Bacillariophycidae</taxon>
        <taxon>Bacillariales</taxon>
        <taxon>Bacillariaceae</taxon>
        <taxon>Nitzschia</taxon>
    </lineage>
</organism>
<keyword evidence="4" id="KW-0560">Oxidoreductase</keyword>
<proteinExistence type="predicted"/>
<dbReference type="PANTHER" id="PTHR46496">
    <property type="match status" value="1"/>
</dbReference>
<name>A0A9K3KBZ5_9STRA</name>
<dbReference type="Pfam" id="PF01494">
    <property type="entry name" value="FAD_binding_3"/>
    <property type="match status" value="2"/>
</dbReference>
<dbReference type="GO" id="GO:0016491">
    <property type="term" value="F:oxidoreductase activity"/>
    <property type="evidence" value="ECO:0007669"/>
    <property type="project" value="UniProtKB-KW"/>
</dbReference>
<protein>
    <submittedName>
        <fullName evidence="6">Zeaxanthin epoxidase</fullName>
    </submittedName>
</protein>
<evidence type="ECO:0000256" key="2">
    <source>
        <dbReference type="ARBA" id="ARBA00022630"/>
    </source>
</evidence>
<evidence type="ECO:0000256" key="3">
    <source>
        <dbReference type="ARBA" id="ARBA00022827"/>
    </source>
</evidence>
<dbReference type="PANTHER" id="PTHR46496:SF1">
    <property type="entry name" value="ZEAXANTHIN EPOXIDASE, CHLOROPLASTIC"/>
    <property type="match status" value="1"/>
</dbReference>
<reference evidence="6" key="2">
    <citation type="submission" date="2021-04" db="EMBL/GenBank/DDBJ databases">
        <authorList>
            <person name="Podell S."/>
        </authorList>
    </citation>
    <scope>NUCLEOTIDE SEQUENCE</scope>
    <source>
        <strain evidence="6">Hildebrandi</strain>
    </source>
</reference>
<feature type="domain" description="FAD-binding" evidence="5">
    <location>
        <begin position="1005"/>
        <end position="1068"/>
    </location>
</feature>
<comment type="cofactor">
    <cofactor evidence="1">
        <name>FAD</name>
        <dbReference type="ChEBI" id="CHEBI:57692"/>
    </cofactor>
</comment>
<dbReference type="GO" id="GO:0071949">
    <property type="term" value="F:FAD binding"/>
    <property type="evidence" value="ECO:0007669"/>
    <property type="project" value="InterPro"/>
</dbReference>
<dbReference type="AlphaFoldDB" id="A0A9K3KBZ5"/>
<evidence type="ECO:0000259" key="5">
    <source>
        <dbReference type="Pfam" id="PF01494"/>
    </source>
</evidence>
<gene>
    <name evidence="6" type="ORF">IV203_024109</name>
</gene>
<keyword evidence="7" id="KW-1185">Reference proteome</keyword>
<comment type="caution">
    <text evidence="6">The sequence shown here is derived from an EMBL/GenBank/DDBJ whole genome shotgun (WGS) entry which is preliminary data.</text>
</comment>
<dbReference type="OrthoDB" id="655030at2759"/>
<evidence type="ECO:0000313" key="6">
    <source>
        <dbReference type="EMBL" id="KAG7340566.1"/>
    </source>
</evidence>
<dbReference type="Proteomes" id="UP000693970">
    <property type="component" value="Unassembled WGS sequence"/>
</dbReference>
<reference evidence="6" key="1">
    <citation type="journal article" date="2021" name="Sci. Rep.">
        <title>Diploid genomic architecture of Nitzschia inconspicua, an elite biomass production diatom.</title>
        <authorList>
            <person name="Oliver A."/>
            <person name="Podell S."/>
            <person name="Pinowska A."/>
            <person name="Traller J.C."/>
            <person name="Smith S.R."/>
            <person name="McClure R."/>
            <person name="Beliaev A."/>
            <person name="Bohutskyi P."/>
            <person name="Hill E.A."/>
            <person name="Rabines A."/>
            <person name="Zheng H."/>
            <person name="Allen L.Z."/>
            <person name="Kuo A."/>
            <person name="Grigoriev I.V."/>
            <person name="Allen A.E."/>
            <person name="Hazlebeck D."/>
            <person name="Allen E.E."/>
        </authorList>
    </citation>
    <scope>NUCLEOTIDE SEQUENCE</scope>
    <source>
        <strain evidence="6">Hildebrandi</strain>
    </source>
</reference>
<keyword evidence="2" id="KW-0285">Flavoprotein</keyword>
<evidence type="ECO:0000256" key="4">
    <source>
        <dbReference type="ARBA" id="ARBA00023002"/>
    </source>
</evidence>
<feature type="domain" description="FAD-binding" evidence="5">
    <location>
        <begin position="658"/>
        <end position="870"/>
    </location>
</feature>
<evidence type="ECO:0000313" key="7">
    <source>
        <dbReference type="Proteomes" id="UP000693970"/>
    </source>
</evidence>
<keyword evidence="3" id="KW-0274">FAD</keyword>
<dbReference type="InterPro" id="IPR002938">
    <property type="entry name" value="FAD-bd"/>
</dbReference>
<sequence>MTKIRCSSFQRGLALTLVALALIEMKNFRSMLGTVTFTVPISYLEAPIEMHPAFRSNNTSKHDEIVGKRGGRDRDIAKVLRRREGAEHSNGNDFPPLNTINIAPVITTSEAIPTTPSSSDAYTSFCLLTKDDLDALPEWIAYHYHTLTMRRIIVAVDPTSITSPKDMLEQWKSLFGLNYTLWTDTDYMPTDFLKGNFSNVPNYVKNNLRKNADGKWIYTWHQDQNVSQTQMLEDAQHINHHRFRQRTFLAECYRQLKRENRSWTVHIDPDEFITVNPLLQEILDGPNKSLTVHNQNVASPKVVLNTTIRLPEAPTAGSLLTFWNDVYRNHKKVIGSSKCLLMPSLWFGAQERTEPLINTRVPLSSPSQLYFNASKFDTLRWNFHGDHAPRPKSIVKVSLIPDSHKIFREHRVYDPHIPLYKSGNKIDDCNRRNIVSFNVTRTEAVLQKQPKAMETVLSYPLYVHHYLGSLERYLARPDVRRTATMHASKQETANGFHDNGWIMGWLDNFVEEHGIDKSSKVLGGLMVAIATRSNLSSKTALNVVGQQAESIGPAAVIRKLKSSLPQIDWLAEGNAPADNKVNMPDHVKAILSRPDAPKREAENPERTTRIRNRFQEATKDAKALKGMCVGETDEKAWWRENVVIPDGGRPVTKDEPLRVLIAGGGLAGLVAAAACHAKGMKVAIFEQASSYAPYGGPIQIQSNALRAIQQINPKCYEELVAAGTVTADRVSGLKIGYKKGNKLAGLYDAGDWLVRFDTLGPALEAGLPATVVVDRPVIQQIMVKYGLPEGTVRIKSRIQSFEDLGNGKGVVATLEDGTKAYADVLIGADGIWSQIRKILHGLGEGAGGFAASGAAGGALDDAEARKLARDTIKIAAQADRRYSGFTCYAALAPHRASNIEDVSYQILLGEKKYFVSTDGGGERQQWFALIREPAGGVDPEPTPEDPTPKLTRLRKEFAAIGSGGDPDGNEWDPFALELINASSEDDIKRRDLYDGAPLLTTLEPQRILSPWAKGPVALCGDAAHPMMPNLGQGGCQATEDGFRLGEELGSVTHTKNIPGALGKYSRVRVIRTAIIQGFAQLGSDLLVDFDLMMTIPILGPFFLRMTQLSMPWVLRFLYTSNF</sequence>
<dbReference type="EMBL" id="JAGRRH010000027">
    <property type="protein sequence ID" value="KAG7340566.1"/>
    <property type="molecule type" value="Genomic_DNA"/>
</dbReference>